<reference evidence="2" key="1">
    <citation type="submission" date="2022-12" db="EMBL/GenBank/DDBJ databases">
        <title>Bacterial isolates from different developmental stages of Nematostella vectensis.</title>
        <authorList>
            <person name="Fraune S."/>
        </authorList>
    </citation>
    <scope>NUCLEOTIDE SEQUENCE</scope>
    <source>
        <strain evidence="2">G21630-S1</strain>
    </source>
</reference>
<accession>A0ABT4LJS8</accession>
<organism evidence="2 3">
    <name type="scientific">Kiloniella laminariae</name>
    <dbReference type="NCBI Taxonomy" id="454162"/>
    <lineage>
        <taxon>Bacteria</taxon>
        <taxon>Pseudomonadati</taxon>
        <taxon>Pseudomonadota</taxon>
        <taxon>Alphaproteobacteria</taxon>
        <taxon>Rhodospirillales</taxon>
        <taxon>Kiloniellaceae</taxon>
        <taxon>Kiloniella</taxon>
    </lineage>
</organism>
<dbReference type="EMBL" id="JAPWGY010000003">
    <property type="protein sequence ID" value="MCZ4281365.1"/>
    <property type="molecule type" value="Genomic_DNA"/>
</dbReference>
<proteinExistence type="predicted"/>
<protein>
    <submittedName>
        <fullName evidence="2">Uncharacterized protein</fullName>
    </submittedName>
</protein>
<keyword evidence="3" id="KW-1185">Reference proteome</keyword>
<feature type="transmembrane region" description="Helical" evidence="1">
    <location>
        <begin position="12"/>
        <end position="29"/>
    </location>
</feature>
<evidence type="ECO:0000313" key="3">
    <source>
        <dbReference type="Proteomes" id="UP001069802"/>
    </source>
</evidence>
<keyword evidence="1" id="KW-1133">Transmembrane helix</keyword>
<keyword evidence="1" id="KW-0472">Membrane</keyword>
<gene>
    <name evidence="2" type="ORF">O4H49_11290</name>
</gene>
<evidence type="ECO:0000256" key="1">
    <source>
        <dbReference type="SAM" id="Phobius"/>
    </source>
</evidence>
<evidence type="ECO:0000313" key="2">
    <source>
        <dbReference type="EMBL" id="MCZ4281365.1"/>
    </source>
</evidence>
<keyword evidence="1" id="KW-0812">Transmembrane</keyword>
<comment type="caution">
    <text evidence="2">The sequence shown here is derived from an EMBL/GenBank/DDBJ whole genome shotgun (WGS) entry which is preliminary data.</text>
</comment>
<sequence>MKSDRIFLEKLLFILAMSLVVFGLIRLFSPVGEPLQNQGVSVVGASSLAVARGPELPAYDIILFNDAGQEGGLLDRSLSGLQQEALRLGLHQNGIETACDLQGKRPDKVLWGQLAGLEHPDSLSVYVAEKLIYLGNYLEAWKIQAQGGTVNCYVLDEATTRLLAEL</sequence>
<dbReference type="Proteomes" id="UP001069802">
    <property type="component" value="Unassembled WGS sequence"/>
</dbReference>
<name>A0ABT4LJS8_9PROT</name>
<dbReference type="RefSeq" id="WP_269423523.1">
    <property type="nucleotide sequence ID" value="NZ_JAPWGY010000003.1"/>
</dbReference>